<dbReference type="OrthoDB" id="10042665at2759"/>
<feature type="region of interest" description="Disordered" evidence="1">
    <location>
        <begin position="92"/>
        <end position="159"/>
    </location>
</feature>
<dbReference type="InParanoid" id="G4MQE0"/>
<dbReference type="AlphaFoldDB" id="G4MQE0"/>
<name>G4MQE0_PYRO7</name>
<dbReference type="EMBL" id="CM001231">
    <property type="protein sequence ID" value="EHA58126.1"/>
    <property type="molecule type" value="Genomic_DNA"/>
</dbReference>
<dbReference type="SMR" id="G4MQE0"/>
<dbReference type="eggNOG" id="KOG0742">
    <property type="taxonomic scope" value="Eukaryota"/>
</dbReference>
<sequence>MADLPSSNVANGIPSVAQPTGDQKPLAPEKHETAQERVSKQGQAPPNNVHRASVQDHQESTEGGSAALMQEIHMLREKLFKFGDRVAQMGHKIDQDQTTDTTHESDLEEHRSQRRRRKAAKISTTTRRLLPMTSLRKHSRKLGPPTQWDTSDSDQWDSDDTTKTKDFDYFRARLRGDFEWETERWMAEKERYDRNKAKKKELGTRGKNAKTWNPGESEQHALVKIFESTWPDFKAMWDQPLETAFAIHVLIGEPQIRLPKYFDRESRTSRGKQTTEKRSEAYSGSNLPERIRIHSKQIIKTLSVICNAELNPEDGYSPIFLLRPFRLFTAYATDIREWHANLIQAPEALTPTGTAKESKAAGQETIHKGQPISGENVKPQDVSSEKEINPVSAIDPHCWFMGRHAYR</sequence>
<dbReference type="RefSeq" id="XP_003710738.1">
    <property type="nucleotide sequence ID" value="XM_003710690.1"/>
</dbReference>
<organism evidence="2 3">
    <name type="scientific">Pyricularia oryzae (strain 70-15 / ATCC MYA-4617 / FGSC 8958)</name>
    <name type="common">Rice blast fungus</name>
    <name type="synonym">Magnaporthe oryzae</name>
    <dbReference type="NCBI Taxonomy" id="242507"/>
    <lineage>
        <taxon>Eukaryota</taxon>
        <taxon>Fungi</taxon>
        <taxon>Dikarya</taxon>
        <taxon>Ascomycota</taxon>
        <taxon>Pezizomycotina</taxon>
        <taxon>Sordariomycetes</taxon>
        <taxon>Sordariomycetidae</taxon>
        <taxon>Magnaporthales</taxon>
        <taxon>Pyriculariaceae</taxon>
        <taxon>Pyricularia</taxon>
    </lineage>
</organism>
<keyword evidence="3" id="KW-1185">Reference proteome</keyword>
<reference evidence="2 3" key="1">
    <citation type="journal article" date="2005" name="Nature">
        <title>The genome sequence of the rice blast fungus Magnaporthe grisea.</title>
        <authorList>
            <person name="Dean R.A."/>
            <person name="Talbot N.J."/>
            <person name="Ebbole D.J."/>
            <person name="Farman M.L."/>
            <person name="Mitchell T.K."/>
            <person name="Orbach M.J."/>
            <person name="Thon M."/>
            <person name="Kulkarni R."/>
            <person name="Xu J.R."/>
            <person name="Pan H."/>
            <person name="Read N.D."/>
            <person name="Lee Y.H."/>
            <person name="Carbone I."/>
            <person name="Brown D."/>
            <person name="Oh Y.Y."/>
            <person name="Donofrio N."/>
            <person name="Jeong J.S."/>
            <person name="Soanes D.M."/>
            <person name="Djonovic S."/>
            <person name="Kolomiets E."/>
            <person name="Rehmeyer C."/>
            <person name="Li W."/>
            <person name="Harding M."/>
            <person name="Kim S."/>
            <person name="Lebrun M.H."/>
            <person name="Bohnert H."/>
            <person name="Coughlan S."/>
            <person name="Butler J."/>
            <person name="Calvo S."/>
            <person name="Ma L.J."/>
            <person name="Nicol R."/>
            <person name="Purcell S."/>
            <person name="Nusbaum C."/>
            <person name="Galagan J.E."/>
            <person name="Birren B.W."/>
        </authorList>
    </citation>
    <scope>NUCLEOTIDE SEQUENCE [LARGE SCALE GENOMIC DNA]</scope>
    <source>
        <strain evidence="3">70-15 / ATCC MYA-4617 / FGSC 8958</strain>
    </source>
</reference>
<proteinExistence type="predicted"/>
<dbReference type="HOGENOM" id="CLU_676287_0_0_1"/>
<feature type="region of interest" description="Disordered" evidence="1">
    <location>
        <begin position="262"/>
        <end position="284"/>
    </location>
</feature>
<feature type="region of interest" description="Disordered" evidence="1">
    <location>
        <begin position="1"/>
        <end position="63"/>
    </location>
</feature>
<dbReference type="KEGG" id="mgr:MGG_14295"/>
<feature type="compositionally biased region" description="Basic and acidic residues" evidence="1">
    <location>
        <begin position="27"/>
        <end position="39"/>
    </location>
</feature>
<feature type="region of interest" description="Disordered" evidence="1">
    <location>
        <begin position="359"/>
        <end position="383"/>
    </location>
</feature>
<dbReference type="Proteomes" id="UP000009058">
    <property type="component" value="Chromosome 1"/>
</dbReference>
<evidence type="ECO:0000256" key="1">
    <source>
        <dbReference type="SAM" id="MobiDB-lite"/>
    </source>
</evidence>
<dbReference type="VEuPathDB" id="FungiDB:MGG_14295"/>
<evidence type="ECO:0000313" key="2">
    <source>
        <dbReference type="EMBL" id="EHA58126.1"/>
    </source>
</evidence>
<protein>
    <submittedName>
        <fullName evidence="2">Uncharacterized protein</fullName>
    </submittedName>
</protein>
<accession>G4MQE0</accession>
<feature type="compositionally biased region" description="Basic and acidic residues" evidence="1">
    <location>
        <begin position="92"/>
        <end position="111"/>
    </location>
</feature>
<feature type="compositionally biased region" description="Basic and acidic residues" evidence="1">
    <location>
        <begin position="262"/>
        <end position="280"/>
    </location>
</feature>
<gene>
    <name evidence="2" type="ORF">MGG_14295</name>
</gene>
<evidence type="ECO:0000313" key="3">
    <source>
        <dbReference type="Proteomes" id="UP000009058"/>
    </source>
</evidence>
<feature type="compositionally biased region" description="Polar residues" evidence="1">
    <location>
        <begin position="1"/>
        <end position="10"/>
    </location>
</feature>
<reference key="2">
    <citation type="submission" date="2011-05" db="EMBL/GenBank/DDBJ databases">
        <title>The Genome Sequence of Magnaporthe oryzae 70-15.</title>
        <authorList>
            <consortium name="The Broad Institute Genome Sequencing Platform"/>
            <person name="Ma L.-J."/>
            <person name="Dead R."/>
            <person name="Young S.K."/>
            <person name="Zeng Q."/>
            <person name="Gargeya S."/>
            <person name="Fitzgerald M."/>
            <person name="Haas B."/>
            <person name="Abouelleil A."/>
            <person name="Alvarado L."/>
            <person name="Arachchi H.M."/>
            <person name="Berlin A."/>
            <person name="Brown A."/>
            <person name="Chapman S.B."/>
            <person name="Chen Z."/>
            <person name="Dunbar C."/>
            <person name="Freedman E."/>
            <person name="Gearin G."/>
            <person name="Gellesch M."/>
            <person name="Goldberg J."/>
            <person name="Griggs A."/>
            <person name="Gujja S."/>
            <person name="Heiman D."/>
            <person name="Howarth C."/>
            <person name="Larson L."/>
            <person name="Lui A."/>
            <person name="MacDonald P.J.P."/>
            <person name="Mehta T."/>
            <person name="Montmayeur A."/>
            <person name="Murphy C."/>
            <person name="Neiman D."/>
            <person name="Pearson M."/>
            <person name="Priest M."/>
            <person name="Roberts A."/>
            <person name="Saif S."/>
            <person name="Shea T."/>
            <person name="Shenoy N."/>
            <person name="Sisk P."/>
            <person name="Stolte C."/>
            <person name="Sykes S."/>
            <person name="Yandava C."/>
            <person name="Wortman J."/>
            <person name="Nusbaum C."/>
            <person name="Birren B."/>
        </authorList>
    </citation>
    <scope>NUCLEOTIDE SEQUENCE</scope>
    <source>
        <strain>70-15</strain>
    </source>
</reference>
<dbReference type="GeneID" id="2682238"/>